<dbReference type="AlphaFoldDB" id="A0A409XWC4"/>
<keyword evidence="4" id="KW-1185">Reference proteome</keyword>
<evidence type="ECO:0000313" key="3">
    <source>
        <dbReference type="EMBL" id="PPQ95064.1"/>
    </source>
</evidence>
<feature type="region of interest" description="Disordered" evidence="1">
    <location>
        <begin position="139"/>
        <end position="190"/>
    </location>
</feature>
<feature type="transmembrane region" description="Helical" evidence="2">
    <location>
        <begin position="66"/>
        <end position="89"/>
    </location>
</feature>
<name>A0A409XWC4_PSICY</name>
<protein>
    <submittedName>
        <fullName evidence="3">Uncharacterized protein</fullName>
    </submittedName>
</protein>
<organism evidence="3 4">
    <name type="scientific">Psilocybe cyanescens</name>
    <dbReference type="NCBI Taxonomy" id="93625"/>
    <lineage>
        <taxon>Eukaryota</taxon>
        <taxon>Fungi</taxon>
        <taxon>Dikarya</taxon>
        <taxon>Basidiomycota</taxon>
        <taxon>Agaricomycotina</taxon>
        <taxon>Agaricomycetes</taxon>
        <taxon>Agaricomycetidae</taxon>
        <taxon>Agaricales</taxon>
        <taxon>Agaricineae</taxon>
        <taxon>Strophariaceae</taxon>
        <taxon>Psilocybe</taxon>
    </lineage>
</organism>
<sequence length="190" mass="19992">MSTPDIPVPVNVQENEISGNLNGSMLLNFLMDMEMLPRLGTIIPGNFGSIDTFGHGIRAHLIIESAAAYSMVLLLKSIIVVVPSTVVLGSPLRQVDYYMEGILIFVSGIAPTVLVARIATNDKNSVASSTLTHISSDLQFGPQQGSGSGHSGNTTGDVNTSVHADNSEPTAVIELQRESSVDAVSGDDKV</sequence>
<evidence type="ECO:0000313" key="4">
    <source>
        <dbReference type="Proteomes" id="UP000283269"/>
    </source>
</evidence>
<dbReference type="InParanoid" id="A0A409XWC4"/>
<dbReference type="Proteomes" id="UP000283269">
    <property type="component" value="Unassembled WGS sequence"/>
</dbReference>
<reference evidence="3 4" key="1">
    <citation type="journal article" date="2018" name="Evol. Lett.">
        <title>Horizontal gene cluster transfer increased hallucinogenic mushroom diversity.</title>
        <authorList>
            <person name="Reynolds H.T."/>
            <person name="Vijayakumar V."/>
            <person name="Gluck-Thaler E."/>
            <person name="Korotkin H.B."/>
            <person name="Matheny P.B."/>
            <person name="Slot J.C."/>
        </authorList>
    </citation>
    <scope>NUCLEOTIDE SEQUENCE [LARGE SCALE GENOMIC DNA]</scope>
    <source>
        <strain evidence="3 4">2631</strain>
    </source>
</reference>
<gene>
    <name evidence="3" type="ORF">CVT25_002015</name>
</gene>
<dbReference type="OrthoDB" id="2878498at2759"/>
<keyword evidence="2" id="KW-0472">Membrane</keyword>
<feature type="compositionally biased region" description="Basic and acidic residues" evidence="1">
    <location>
        <begin position="175"/>
        <end position="190"/>
    </location>
</feature>
<keyword evidence="2" id="KW-1133">Transmembrane helix</keyword>
<keyword evidence="2" id="KW-0812">Transmembrane</keyword>
<comment type="caution">
    <text evidence="3">The sequence shown here is derived from an EMBL/GenBank/DDBJ whole genome shotgun (WGS) entry which is preliminary data.</text>
</comment>
<accession>A0A409XWC4</accession>
<evidence type="ECO:0000256" key="1">
    <source>
        <dbReference type="SAM" id="MobiDB-lite"/>
    </source>
</evidence>
<proteinExistence type="predicted"/>
<dbReference type="EMBL" id="NHYD01000134">
    <property type="protein sequence ID" value="PPQ95064.1"/>
    <property type="molecule type" value="Genomic_DNA"/>
</dbReference>
<feature type="compositionally biased region" description="Polar residues" evidence="1">
    <location>
        <begin position="153"/>
        <end position="169"/>
    </location>
</feature>
<evidence type="ECO:0000256" key="2">
    <source>
        <dbReference type="SAM" id="Phobius"/>
    </source>
</evidence>
<feature type="transmembrane region" description="Helical" evidence="2">
    <location>
        <begin position="101"/>
        <end position="119"/>
    </location>
</feature>